<dbReference type="EMBL" id="JANJYI010000006">
    <property type="protein sequence ID" value="KAK2645343.1"/>
    <property type="molecule type" value="Genomic_DNA"/>
</dbReference>
<dbReference type="Proteomes" id="UP001280121">
    <property type="component" value="Unassembled WGS sequence"/>
</dbReference>
<evidence type="ECO:0000313" key="2">
    <source>
        <dbReference type="EMBL" id="KAK2645343.1"/>
    </source>
</evidence>
<evidence type="ECO:0000313" key="3">
    <source>
        <dbReference type="Proteomes" id="UP001280121"/>
    </source>
</evidence>
<keyword evidence="3" id="KW-1185">Reference proteome</keyword>
<comment type="caution">
    <text evidence="2">The sequence shown here is derived from an EMBL/GenBank/DDBJ whole genome shotgun (WGS) entry which is preliminary data.</text>
</comment>
<protein>
    <submittedName>
        <fullName evidence="2">Uncharacterized protein</fullName>
    </submittedName>
</protein>
<evidence type="ECO:0000256" key="1">
    <source>
        <dbReference type="SAM" id="MobiDB-lite"/>
    </source>
</evidence>
<feature type="region of interest" description="Disordered" evidence="1">
    <location>
        <begin position="38"/>
        <end position="82"/>
    </location>
</feature>
<dbReference type="AlphaFoldDB" id="A0AAD9U0D7"/>
<name>A0AAD9U0D7_9ROSI</name>
<sequence>MPFIKHDVPDYEDIIAQLKEENRMVRAMNFKLTTKLEEVMKEQGMTRTRRPPPPAEDPTKARRRKGKDPMLRSAKRNSEFSQWLKSNNTRSMAIERGLNFKDLEGTSFIDDVDRLGWRTYYTI</sequence>
<proteinExistence type="predicted"/>
<organism evidence="2 3">
    <name type="scientific">Dipteronia dyeriana</name>
    <dbReference type="NCBI Taxonomy" id="168575"/>
    <lineage>
        <taxon>Eukaryota</taxon>
        <taxon>Viridiplantae</taxon>
        <taxon>Streptophyta</taxon>
        <taxon>Embryophyta</taxon>
        <taxon>Tracheophyta</taxon>
        <taxon>Spermatophyta</taxon>
        <taxon>Magnoliopsida</taxon>
        <taxon>eudicotyledons</taxon>
        <taxon>Gunneridae</taxon>
        <taxon>Pentapetalae</taxon>
        <taxon>rosids</taxon>
        <taxon>malvids</taxon>
        <taxon>Sapindales</taxon>
        <taxon>Sapindaceae</taxon>
        <taxon>Hippocastanoideae</taxon>
        <taxon>Acereae</taxon>
        <taxon>Dipteronia</taxon>
    </lineage>
</organism>
<gene>
    <name evidence="2" type="ORF">Ddye_020538</name>
</gene>
<accession>A0AAD9U0D7</accession>
<reference evidence="2" key="1">
    <citation type="journal article" date="2023" name="Plant J.">
        <title>Genome sequences and population genomics provide insights into the demographic history, inbreeding, and mutation load of two 'living fossil' tree species of Dipteronia.</title>
        <authorList>
            <person name="Feng Y."/>
            <person name="Comes H.P."/>
            <person name="Chen J."/>
            <person name="Zhu S."/>
            <person name="Lu R."/>
            <person name="Zhang X."/>
            <person name="Li P."/>
            <person name="Qiu J."/>
            <person name="Olsen K.M."/>
            <person name="Qiu Y."/>
        </authorList>
    </citation>
    <scope>NUCLEOTIDE SEQUENCE</scope>
    <source>
        <strain evidence="2">KIB01</strain>
    </source>
</reference>